<dbReference type="AlphaFoldDB" id="A0A0E2B252"/>
<dbReference type="EMBL" id="AHMY02000051">
    <property type="protein sequence ID" value="EKO14846.1"/>
    <property type="molecule type" value="Genomic_DNA"/>
</dbReference>
<gene>
    <name evidence="1" type="ORF">LEP1GSC081_1740</name>
</gene>
<organism evidence="1 2">
    <name type="scientific">Leptospira kirschneri str. H1</name>
    <dbReference type="NCBI Taxonomy" id="1049966"/>
    <lineage>
        <taxon>Bacteria</taxon>
        <taxon>Pseudomonadati</taxon>
        <taxon>Spirochaetota</taxon>
        <taxon>Spirochaetia</taxon>
        <taxon>Leptospirales</taxon>
        <taxon>Leptospiraceae</taxon>
        <taxon>Leptospira</taxon>
    </lineage>
</organism>
<evidence type="ECO:0000313" key="2">
    <source>
        <dbReference type="Proteomes" id="UP000006253"/>
    </source>
</evidence>
<protein>
    <recommendedName>
        <fullName evidence="3">Lipoprotein</fullName>
    </recommendedName>
</protein>
<accession>A0A0E2B252</accession>
<evidence type="ECO:0008006" key="3">
    <source>
        <dbReference type="Google" id="ProtNLM"/>
    </source>
</evidence>
<dbReference type="RefSeq" id="WP_004766224.1">
    <property type="nucleotide sequence ID" value="NZ_AHMY02000051.1"/>
</dbReference>
<evidence type="ECO:0000313" key="1">
    <source>
        <dbReference type="EMBL" id="EKO14846.1"/>
    </source>
</evidence>
<dbReference type="NCBIfam" id="NF033167">
    <property type="entry name" value="lipo_LIC11695"/>
    <property type="match status" value="1"/>
</dbReference>
<name>A0A0E2B252_9LEPT</name>
<comment type="caution">
    <text evidence="1">The sequence shown here is derived from an EMBL/GenBank/DDBJ whole genome shotgun (WGS) entry which is preliminary data.</text>
</comment>
<sequence length="186" mass="20844">MKKMIRIVLAIVLIFANLSFCKQEDNINVNEILGFLLLKKTSESVGESLGLTIAFSHRLRRPNGEIFSCKEYSTAYLDKRAEWDGSIEGFAEDLKAGINLDLVIDRVDGPCSVPNKVSACIYEGEGGVNSPIPHSYSYAGEREFWVPTMHFYQLPVQTAKEACTDTTINRGIASEYKCYAQGRCWE</sequence>
<proteinExistence type="predicted"/>
<reference evidence="1 2" key="1">
    <citation type="submission" date="2012-10" db="EMBL/GenBank/DDBJ databases">
        <authorList>
            <person name="Harkins D.M."/>
            <person name="Durkin A.S."/>
            <person name="Brinkac L.M."/>
            <person name="Selengut J.D."/>
            <person name="Sanka R."/>
            <person name="DePew J."/>
            <person name="Purushe J."/>
            <person name="Peacock S.J."/>
            <person name="Thaipadungpanit J."/>
            <person name="Wuthiekanun V.W."/>
            <person name="Day N.P."/>
            <person name="Vinetz J.M."/>
            <person name="Sutton G.G."/>
            <person name="Nelson W.C."/>
            <person name="Fouts D.E."/>
        </authorList>
    </citation>
    <scope>NUCLEOTIDE SEQUENCE [LARGE SCALE GENOMIC DNA]</scope>
    <source>
        <strain evidence="1 2">H1</strain>
    </source>
</reference>
<dbReference type="Proteomes" id="UP000006253">
    <property type="component" value="Unassembled WGS sequence"/>
</dbReference>